<dbReference type="CDD" id="cd13563">
    <property type="entry name" value="PBP2_SsuA_like_6"/>
    <property type="match status" value="1"/>
</dbReference>
<dbReference type="AlphaFoldDB" id="A0A402D6N3"/>
<reference evidence="5 6" key="1">
    <citation type="journal article" date="2019" name="Int. J. Syst. Evol. Microbiol.">
        <title>Capsulimonas corticalis gen. nov., sp. nov., an aerobic capsulated bacterium, of a novel bacterial order, Capsulimonadales ord. nov., of the class Armatimonadia of the phylum Armatimonadetes.</title>
        <authorList>
            <person name="Li J."/>
            <person name="Kudo C."/>
            <person name="Tonouchi A."/>
        </authorList>
    </citation>
    <scope>NUCLEOTIDE SEQUENCE [LARGE SCALE GENOMIC DNA]</scope>
    <source>
        <strain evidence="5 6">AX-7</strain>
    </source>
</reference>
<dbReference type="GO" id="GO:0016020">
    <property type="term" value="C:membrane"/>
    <property type="evidence" value="ECO:0007669"/>
    <property type="project" value="InterPro"/>
</dbReference>
<evidence type="ECO:0000256" key="1">
    <source>
        <dbReference type="ARBA" id="ARBA00004418"/>
    </source>
</evidence>
<dbReference type="SUPFAM" id="SSF53850">
    <property type="entry name" value="Periplasmic binding protein-like II"/>
    <property type="match status" value="1"/>
</dbReference>
<dbReference type="Proteomes" id="UP000287394">
    <property type="component" value="Chromosome"/>
</dbReference>
<gene>
    <name evidence="5" type="ORF">CCAX7_26610</name>
</gene>
<comment type="subcellular location">
    <subcellularLocation>
        <location evidence="1">Periplasm</location>
    </subcellularLocation>
</comment>
<dbReference type="PANTHER" id="PTHR30024:SF47">
    <property type="entry name" value="TAURINE-BINDING PERIPLASMIC PROTEIN"/>
    <property type="match status" value="1"/>
</dbReference>
<evidence type="ECO:0000256" key="4">
    <source>
        <dbReference type="ARBA" id="ARBA00022729"/>
    </source>
</evidence>
<keyword evidence="6" id="KW-1185">Reference proteome</keyword>
<dbReference type="GO" id="GO:0042626">
    <property type="term" value="F:ATPase-coupled transmembrane transporter activity"/>
    <property type="evidence" value="ECO:0007669"/>
    <property type="project" value="InterPro"/>
</dbReference>
<dbReference type="InterPro" id="IPR001638">
    <property type="entry name" value="Solute-binding_3/MltF_N"/>
</dbReference>
<dbReference type="Pfam" id="PF09084">
    <property type="entry name" value="NMT1"/>
    <property type="match status" value="1"/>
</dbReference>
<sequence>MQAIRTSKFVKLALTIAPLGLMLTACGPKTQTASSTAPTPGAPAAAPPADATPITIGYSDWPGWTCWDIADQQGFFKKHNVNVKLVWFPNYTDSLNAITAQQVDANCQTWSDTMGPLAQGQALKAVLINDNSAGNDAVVAKAGITSIKDLKGKKVATELGTVEQFLLDQALAANGMSEKDIQYVNIKVQDCPAAMLSGKIDACAVWEPNKSQLLKSFPGSTVIFDSKKLPGLIPDLLVFQSKVVDARPADIQNIVDAWYDALDWWRAHPDDAVKIMAKRTDSPVDFYKSFIQGTRIFDATEAEAAFTKSDKPTSLYKSAPTIGQFLLDQKQIPKIPDYAPVIDDTFIKAAVAKGEGKQPPYDYALKVD</sequence>
<evidence type="ECO:0000256" key="2">
    <source>
        <dbReference type="ARBA" id="ARBA00010742"/>
    </source>
</evidence>
<keyword evidence="3" id="KW-0813">Transport</keyword>
<dbReference type="RefSeq" id="WP_119325114.1">
    <property type="nucleotide sequence ID" value="NZ_AP025739.1"/>
</dbReference>
<dbReference type="GO" id="GO:0042597">
    <property type="term" value="C:periplasmic space"/>
    <property type="evidence" value="ECO:0007669"/>
    <property type="project" value="UniProtKB-SubCell"/>
</dbReference>
<evidence type="ECO:0000256" key="3">
    <source>
        <dbReference type="ARBA" id="ARBA00022448"/>
    </source>
</evidence>
<proteinExistence type="inferred from homology"/>
<dbReference type="Gene3D" id="3.40.190.10">
    <property type="entry name" value="Periplasmic binding protein-like II"/>
    <property type="match status" value="2"/>
</dbReference>
<dbReference type="InterPro" id="IPR010067">
    <property type="entry name" value="ABC_SsuA_sub-bd"/>
</dbReference>
<dbReference type="PROSITE" id="PS51257">
    <property type="entry name" value="PROKAR_LIPOPROTEIN"/>
    <property type="match status" value="1"/>
</dbReference>
<dbReference type="KEGG" id="ccot:CCAX7_26610"/>
<dbReference type="InterPro" id="IPR015168">
    <property type="entry name" value="SsuA/THI5"/>
</dbReference>
<accession>A0A402D6N3</accession>
<dbReference type="EMBL" id="AP025739">
    <property type="protein sequence ID" value="BDI30610.1"/>
    <property type="molecule type" value="Genomic_DNA"/>
</dbReference>
<evidence type="ECO:0000313" key="6">
    <source>
        <dbReference type="Proteomes" id="UP000287394"/>
    </source>
</evidence>
<dbReference type="OrthoDB" id="9815602at2"/>
<name>A0A402D6N3_9BACT</name>
<keyword evidence="4" id="KW-0732">Signal</keyword>
<dbReference type="SMART" id="SM00062">
    <property type="entry name" value="PBPb"/>
    <property type="match status" value="1"/>
</dbReference>
<dbReference type="NCBIfam" id="TIGR01728">
    <property type="entry name" value="SsuA_fam"/>
    <property type="match status" value="1"/>
</dbReference>
<protein>
    <submittedName>
        <fullName evidence="5">Sulfonate ABC transporter substrate-binding protein</fullName>
    </submittedName>
</protein>
<comment type="similarity">
    <text evidence="2">Belongs to the bacterial solute-binding protein SsuA/TauA family.</text>
</comment>
<organism evidence="5 6">
    <name type="scientific">Capsulimonas corticalis</name>
    <dbReference type="NCBI Taxonomy" id="2219043"/>
    <lineage>
        <taxon>Bacteria</taxon>
        <taxon>Bacillati</taxon>
        <taxon>Armatimonadota</taxon>
        <taxon>Armatimonadia</taxon>
        <taxon>Capsulimonadales</taxon>
        <taxon>Capsulimonadaceae</taxon>
        <taxon>Capsulimonas</taxon>
    </lineage>
</organism>
<dbReference type="PANTHER" id="PTHR30024">
    <property type="entry name" value="ALIPHATIC SULFONATES-BINDING PROTEIN-RELATED"/>
    <property type="match status" value="1"/>
</dbReference>
<evidence type="ECO:0000313" key="5">
    <source>
        <dbReference type="EMBL" id="BDI30610.1"/>
    </source>
</evidence>